<dbReference type="InterPro" id="IPR027417">
    <property type="entry name" value="P-loop_NTPase"/>
</dbReference>
<comment type="subcellular location">
    <subcellularLocation>
        <location evidence="7">Cytoplasm</location>
    </subcellularLocation>
</comment>
<dbReference type="RefSeq" id="WP_166193742.1">
    <property type="nucleotide sequence ID" value="NZ_JAAOIV010000002.1"/>
</dbReference>
<dbReference type="Gene3D" id="3.40.50.300">
    <property type="entry name" value="P-loop containing nucleotide triphosphate hydrolases"/>
    <property type="match status" value="1"/>
</dbReference>
<comment type="caution">
    <text evidence="8">The sequence shown here is derived from an EMBL/GenBank/DDBJ whole genome shotgun (WGS) entry which is preliminary data.</text>
</comment>
<keyword evidence="7" id="KW-0460">Magnesium</keyword>
<dbReference type="Pfam" id="PF01202">
    <property type="entry name" value="SKI"/>
    <property type="match status" value="1"/>
</dbReference>
<dbReference type="SUPFAM" id="SSF52540">
    <property type="entry name" value="P-loop containing nucleoside triphosphate hydrolases"/>
    <property type="match status" value="1"/>
</dbReference>
<proteinExistence type="inferred from homology"/>
<reference evidence="8" key="1">
    <citation type="submission" date="2020-03" db="EMBL/GenBank/DDBJ databases">
        <title>Draft sequencing of Calidifontibacter sp. DB0510.</title>
        <authorList>
            <person name="Kim D.-U."/>
        </authorList>
    </citation>
    <scope>NUCLEOTIDE SEQUENCE</scope>
    <source>
        <strain evidence="8">DB0510</strain>
    </source>
</reference>
<feature type="binding site" evidence="7">
    <location>
        <position position="117"/>
    </location>
    <ligand>
        <name>ATP</name>
        <dbReference type="ChEBI" id="CHEBI:30616"/>
    </ligand>
</feature>
<sequence>MVSPRVVLIGPPGAGKTTVGQLLATRWDLPFVDTDEVVSRDRGQSISDIFVAEGEAAFRRYEEAAVRSSLNGPGVVALGGGAAVQPWAAAALADLPVVFLDVTIADASGRIGFDTSRPLLAVNPRASWTRMMNERRPAYETVARWRVDTAGRTPEQVADAIEALA</sequence>
<dbReference type="PANTHER" id="PTHR21087:SF16">
    <property type="entry name" value="SHIKIMATE KINASE 1, CHLOROPLASTIC"/>
    <property type="match status" value="1"/>
</dbReference>
<evidence type="ECO:0000313" key="9">
    <source>
        <dbReference type="Proteomes" id="UP000744769"/>
    </source>
</evidence>
<evidence type="ECO:0000256" key="1">
    <source>
        <dbReference type="ARBA" id="ARBA00022605"/>
    </source>
</evidence>
<accession>A0A967AXW7</accession>
<evidence type="ECO:0000256" key="2">
    <source>
        <dbReference type="ARBA" id="ARBA00022679"/>
    </source>
</evidence>
<feature type="binding site" evidence="7">
    <location>
        <position position="152"/>
    </location>
    <ligand>
        <name>ATP</name>
        <dbReference type="ChEBI" id="CHEBI:30616"/>
    </ligand>
</feature>
<feature type="binding site" evidence="7">
    <location>
        <position position="59"/>
    </location>
    <ligand>
        <name>substrate</name>
    </ligand>
</feature>
<evidence type="ECO:0000313" key="8">
    <source>
        <dbReference type="EMBL" id="NHN55026.1"/>
    </source>
</evidence>
<dbReference type="GO" id="GO:0009073">
    <property type="term" value="P:aromatic amino acid family biosynthetic process"/>
    <property type="evidence" value="ECO:0007669"/>
    <property type="project" value="UniProtKB-KW"/>
</dbReference>
<keyword evidence="7" id="KW-0963">Cytoplasm</keyword>
<dbReference type="InterPro" id="IPR000623">
    <property type="entry name" value="Shikimate_kinase/TSH1"/>
</dbReference>
<feature type="binding site" evidence="7">
    <location>
        <position position="35"/>
    </location>
    <ligand>
        <name>substrate</name>
    </ligand>
</feature>
<evidence type="ECO:0000256" key="5">
    <source>
        <dbReference type="ARBA" id="ARBA00022840"/>
    </source>
</evidence>
<comment type="function">
    <text evidence="7">Catalyzes the specific phosphorylation of the 3-hydroxyl group of shikimic acid using ATP as a cosubstrate.</text>
</comment>
<comment type="pathway">
    <text evidence="7">Metabolic intermediate biosynthesis; chorismate biosynthesis; chorismate from D-erythrose 4-phosphate and phosphoenolpyruvate: step 5/7.</text>
</comment>
<evidence type="ECO:0000256" key="3">
    <source>
        <dbReference type="ARBA" id="ARBA00022741"/>
    </source>
</evidence>
<feature type="binding site" evidence="7">
    <location>
        <position position="135"/>
    </location>
    <ligand>
        <name>substrate</name>
    </ligand>
</feature>
<dbReference type="GO" id="GO:0005829">
    <property type="term" value="C:cytosol"/>
    <property type="evidence" value="ECO:0007669"/>
    <property type="project" value="TreeGrafter"/>
</dbReference>
<feature type="binding site" evidence="7">
    <location>
        <position position="17"/>
    </location>
    <ligand>
        <name>Mg(2+)</name>
        <dbReference type="ChEBI" id="CHEBI:18420"/>
    </ligand>
</feature>
<keyword evidence="1 7" id="KW-0028">Amino-acid biosynthesis</keyword>
<feature type="binding site" evidence="7">
    <location>
        <begin position="13"/>
        <end position="18"/>
    </location>
    <ligand>
        <name>ATP</name>
        <dbReference type="ChEBI" id="CHEBI:30616"/>
    </ligand>
</feature>
<keyword evidence="6 7" id="KW-0057">Aromatic amino acid biosynthesis</keyword>
<keyword evidence="2 7" id="KW-0808">Transferase</keyword>
<dbReference type="GO" id="GO:0004765">
    <property type="term" value="F:shikimate kinase activity"/>
    <property type="evidence" value="ECO:0007669"/>
    <property type="project" value="UniProtKB-UniRule"/>
</dbReference>
<comment type="cofactor">
    <cofactor evidence="7">
        <name>Mg(2+)</name>
        <dbReference type="ChEBI" id="CHEBI:18420"/>
    </cofactor>
    <text evidence="7">Binds 1 Mg(2+) ion per subunit.</text>
</comment>
<dbReference type="GO" id="GO:0009423">
    <property type="term" value="P:chorismate biosynthetic process"/>
    <property type="evidence" value="ECO:0007669"/>
    <property type="project" value="UniProtKB-UniRule"/>
</dbReference>
<dbReference type="GO" id="GO:0008652">
    <property type="term" value="P:amino acid biosynthetic process"/>
    <property type="evidence" value="ECO:0007669"/>
    <property type="project" value="UniProtKB-KW"/>
</dbReference>
<dbReference type="EC" id="2.7.1.71" evidence="7"/>
<dbReference type="InterPro" id="IPR031322">
    <property type="entry name" value="Shikimate/glucono_kinase"/>
</dbReference>
<dbReference type="Proteomes" id="UP000744769">
    <property type="component" value="Unassembled WGS sequence"/>
</dbReference>
<dbReference type="GO" id="GO:0000287">
    <property type="term" value="F:magnesium ion binding"/>
    <property type="evidence" value="ECO:0007669"/>
    <property type="project" value="UniProtKB-UniRule"/>
</dbReference>
<keyword evidence="7" id="KW-0479">Metal-binding</keyword>
<organism evidence="8 9">
    <name type="scientific">Metallococcus carri</name>
    <dbReference type="NCBI Taxonomy" id="1656884"/>
    <lineage>
        <taxon>Bacteria</taxon>
        <taxon>Bacillati</taxon>
        <taxon>Actinomycetota</taxon>
        <taxon>Actinomycetes</taxon>
        <taxon>Micrococcales</taxon>
        <taxon>Dermacoccaceae</taxon>
        <taxon>Metallococcus</taxon>
    </lineage>
</organism>
<dbReference type="PANTHER" id="PTHR21087">
    <property type="entry name" value="SHIKIMATE KINASE"/>
    <property type="match status" value="1"/>
</dbReference>
<dbReference type="EMBL" id="JAAOIV010000002">
    <property type="protein sequence ID" value="NHN55026.1"/>
    <property type="molecule type" value="Genomic_DNA"/>
</dbReference>
<keyword evidence="5 7" id="KW-0067">ATP-binding</keyword>
<dbReference type="HAMAP" id="MF_00109">
    <property type="entry name" value="Shikimate_kinase"/>
    <property type="match status" value="1"/>
</dbReference>
<feature type="binding site" evidence="7">
    <location>
        <position position="80"/>
    </location>
    <ligand>
        <name>substrate</name>
    </ligand>
</feature>
<keyword evidence="9" id="KW-1185">Reference proteome</keyword>
<comment type="similarity">
    <text evidence="7">Belongs to the shikimate kinase family.</text>
</comment>
<evidence type="ECO:0000256" key="7">
    <source>
        <dbReference type="HAMAP-Rule" id="MF_00109"/>
    </source>
</evidence>
<evidence type="ECO:0000256" key="6">
    <source>
        <dbReference type="ARBA" id="ARBA00023141"/>
    </source>
</evidence>
<dbReference type="CDD" id="cd00464">
    <property type="entry name" value="SK"/>
    <property type="match status" value="1"/>
</dbReference>
<comment type="catalytic activity">
    <reaction evidence="7">
        <text>shikimate + ATP = 3-phosphoshikimate + ADP + H(+)</text>
        <dbReference type="Rhea" id="RHEA:13121"/>
        <dbReference type="ChEBI" id="CHEBI:15378"/>
        <dbReference type="ChEBI" id="CHEBI:30616"/>
        <dbReference type="ChEBI" id="CHEBI:36208"/>
        <dbReference type="ChEBI" id="CHEBI:145989"/>
        <dbReference type="ChEBI" id="CHEBI:456216"/>
        <dbReference type="EC" id="2.7.1.71"/>
    </reaction>
</comment>
<gene>
    <name evidence="7" type="primary">aroK</name>
    <name evidence="8" type="ORF">G9U51_04395</name>
</gene>
<dbReference type="GO" id="GO:0005524">
    <property type="term" value="F:ATP binding"/>
    <property type="evidence" value="ECO:0007669"/>
    <property type="project" value="UniProtKB-UniRule"/>
</dbReference>
<dbReference type="AlphaFoldDB" id="A0A967AXW7"/>
<protein>
    <recommendedName>
        <fullName evidence="7">Shikimate kinase</fullName>
        <shortName evidence="7">SK</shortName>
        <ecNumber evidence="7">2.7.1.71</ecNumber>
    </recommendedName>
</protein>
<comment type="subunit">
    <text evidence="7">Monomer.</text>
</comment>
<name>A0A967AXW7_9MICO</name>
<dbReference type="PRINTS" id="PR01100">
    <property type="entry name" value="SHIKIMTKNASE"/>
</dbReference>
<keyword evidence="3 7" id="KW-0547">Nucleotide-binding</keyword>
<keyword evidence="4 7" id="KW-0418">Kinase</keyword>
<evidence type="ECO:0000256" key="4">
    <source>
        <dbReference type="ARBA" id="ARBA00022777"/>
    </source>
</evidence>